<dbReference type="InterPro" id="IPR013324">
    <property type="entry name" value="RNA_pol_sigma_r3/r4-like"/>
</dbReference>
<dbReference type="PANTHER" id="PTHR43133">
    <property type="entry name" value="RNA POLYMERASE ECF-TYPE SIGMA FACTO"/>
    <property type="match status" value="1"/>
</dbReference>
<gene>
    <name evidence="7" type="ORF">GJJ64_10080</name>
</gene>
<keyword evidence="2" id="KW-0805">Transcription regulation</keyword>
<organism evidence="7 8">
    <name type="scientific">Pedobacter puniceum</name>
    <dbReference type="NCBI Taxonomy" id="2666136"/>
    <lineage>
        <taxon>Bacteria</taxon>
        <taxon>Pseudomonadati</taxon>
        <taxon>Bacteroidota</taxon>
        <taxon>Sphingobacteriia</taxon>
        <taxon>Sphingobacteriales</taxon>
        <taxon>Sphingobacteriaceae</taxon>
        <taxon>Pedobacter</taxon>
    </lineage>
</organism>
<dbReference type="InterPro" id="IPR013249">
    <property type="entry name" value="RNA_pol_sigma70_r4_t2"/>
</dbReference>
<name>A0A7K0FNH4_9SPHI</name>
<feature type="domain" description="RNA polymerase sigma factor 70 region 4 type 2" evidence="6">
    <location>
        <begin position="127"/>
        <end position="176"/>
    </location>
</feature>
<proteinExistence type="inferred from homology"/>
<dbReference type="InterPro" id="IPR039425">
    <property type="entry name" value="RNA_pol_sigma-70-like"/>
</dbReference>
<dbReference type="Pfam" id="PF08281">
    <property type="entry name" value="Sigma70_r4_2"/>
    <property type="match status" value="1"/>
</dbReference>
<evidence type="ECO:0000313" key="8">
    <source>
        <dbReference type="Proteomes" id="UP000462931"/>
    </source>
</evidence>
<accession>A0A7K0FNH4</accession>
<dbReference type="RefSeq" id="WP_154287663.1">
    <property type="nucleotide sequence ID" value="NZ_WKJI01000002.1"/>
</dbReference>
<protein>
    <submittedName>
        <fullName evidence="7">Sigma-70 family RNA polymerase sigma factor</fullName>
    </submittedName>
</protein>
<feature type="domain" description="RNA polymerase sigma-70 region 2" evidence="5">
    <location>
        <begin position="25"/>
        <end position="91"/>
    </location>
</feature>
<dbReference type="AlphaFoldDB" id="A0A7K0FNH4"/>
<dbReference type="GO" id="GO:0006352">
    <property type="term" value="P:DNA-templated transcription initiation"/>
    <property type="evidence" value="ECO:0007669"/>
    <property type="project" value="InterPro"/>
</dbReference>
<dbReference type="SUPFAM" id="SSF88659">
    <property type="entry name" value="Sigma3 and sigma4 domains of RNA polymerase sigma factors"/>
    <property type="match status" value="1"/>
</dbReference>
<dbReference type="EMBL" id="WKJI01000002">
    <property type="protein sequence ID" value="MRX47538.1"/>
    <property type="molecule type" value="Genomic_DNA"/>
</dbReference>
<evidence type="ECO:0000256" key="2">
    <source>
        <dbReference type="ARBA" id="ARBA00023015"/>
    </source>
</evidence>
<dbReference type="InterPro" id="IPR014284">
    <property type="entry name" value="RNA_pol_sigma-70_dom"/>
</dbReference>
<dbReference type="GO" id="GO:0016987">
    <property type="term" value="F:sigma factor activity"/>
    <property type="evidence" value="ECO:0007669"/>
    <property type="project" value="UniProtKB-KW"/>
</dbReference>
<evidence type="ECO:0000256" key="1">
    <source>
        <dbReference type="ARBA" id="ARBA00010641"/>
    </source>
</evidence>
<evidence type="ECO:0000256" key="4">
    <source>
        <dbReference type="ARBA" id="ARBA00023163"/>
    </source>
</evidence>
<dbReference type="Gene3D" id="1.10.1740.10">
    <property type="match status" value="1"/>
</dbReference>
<evidence type="ECO:0000313" key="7">
    <source>
        <dbReference type="EMBL" id="MRX47538.1"/>
    </source>
</evidence>
<dbReference type="Proteomes" id="UP000462931">
    <property type="component" value="Unassembled WGS sequence"/>
</dbReference>
<dbReference type="NCBIfam" id="TIGR02937">
    <property type="entry name" value="sigma70-ECF"/>
    <property type="match status" value="1"/>
</dbReference>
<sequence>MQQELTDIAIIDAVLAGDQQAYALLVKRYQRYVFTLALRFTKGREDAEEVAQDCFVKAFKYLAGYERKGKFTTWLYSIVYTTAMTYLRKKQVDILSIDDENHQNVLDSHEATPDLNTERKSRDYYLNLAIESLLPDDASIITLFYKGEQSLEEIAQIMGIEANTAKVKLHRARGRLKIKLEQLLKSEAEDLI</sequence>
<keyword evidence="8" id="KW-1185">Reference proteome</keyword>
<dbReference type="Pfam" id="PF04542">
    <property type="entry name" value="Sigma70_r2"/>
    <property type="match status" value="1"/>
</dbReference>
<keyword evidence="4" id="KW-0804">Transcription</keyword>
<comment type="similarity">
    <text evidence="1">Belongs to the sigma-70 factor family. ECF subfamily.</text>
</comment>
<dbReference type="GO" id="GO:0003677">
    <property type="term" value="F:DNA binding"/>
    <property type="evidence" value="ECO:0007669"/>
    <property type="project" value="InterPro"/>
</dbReference>
<evidence type="ECO:0000259" key="6">
    <source>
        <dbReference type="Pfam" id="PF08281"/>
    </source>
</evidence>
<dbReference type="Gene3D" id="1.10.10.10">
    <property type="entry name" value="Winged helix-like DNA-binding domain superfamily/Winged helix DNA-binding domain"/>
    <property type="match status" value="1"/>
</dbReference>
<keyword evidence="3" id="KW-0731">Sigma factor</keyword>
<comment type="caution">
    <text evidence="7">The sequence shown here is derived from an EMBL/GenBank/DDBJ whole genome shotgun (WGS) entry which is preliminary data.</text>
</comment>
<dbReference type="InterPro" id="IPR013325">
    <property type="entry name" value="RNA_pol_sigma_r2"/>
</dbReference>
<evidence type="ECO:0000259" key="5">
    <source>
        <dbReference type="Pfam" id="PF04542"/>
    </source>
</evidence>
<dbReference type="InterPro" id="IPR036388">
    <property type="entry name" value="WH-like_DNA-bd_sf"/>
</dbReference>
<dbReference type="CDD" id="cd06171">
    <property type="entry name" value="Sigma70_r4"/>
    <property type="match status" value="1"/>
</dbReference>
<dbReference type="SUPFAM" id="SSF88946">
    <property type="entry name" value="Sigma2 domain of RNA polymerase sigma factors"/>
    <property type="match status" value="1"/>
</dbReference>
<dbReference type="PANTHER" id="PTHR43133:SF51">
    <property type="entry name" value="RNA POLYMERASE SIGMA FACTOR"/>
    <property type="match status" value="1"/>
</dbReference>
<reference evidence="7 8" key="1">
    <citation type="submission" date="2019-11" db="EMBL/GenBank/DDBJ databases">
        <authorList>
            <person name="Cheng Q."/>
            <person name="Yang Z."/>
        </authorList>
    </citation>
    <scope>NUCLEOTIDE SEQUENCE [LARGE SCALE GENOMIC DNA]</scope>
    <source>
        <strain evidence="7 8">HX-22-1</strain>
    </source>
</reference>
<evidence type="ECO:0000256" key="3">
    <source>
        <dbReference type="ARBA" id="ARBA00023082"/>
    </source>
</evidence>
<dbReference type="InterPro" id="IPR007627">
    <property type="entry name" value="RNA_pol_sigma70_r2"/>
</dbReference>